<dbReference type="FunFam" id="2.40.50.100:FF:000060">
    <property type="entry name" value="Apicoplast ribosomal protein L27"/>
    <property type="match status" value="1"/>
</dbReference>
<protein>
    <submittedName>
        <fullName evidence="5">Ribosomal protein L27</fullName>
    </submittedName>
</protein>
<reference evidence="5" key="1">
    <citation type="submission" date="2015-07" db="EMBL/GenBank/DDBJ databases">
        <title>Molecular Investigation of Pacific North American Membranoptera.</title>
        <authorList>
            <person name="Hughey J.R."/>
            <person name="Hommersand M.H."/>
            <person name="Miller K.A."/>
            <person name="Fuller T."/>
            <person name="Lin S.-M."/>
            <person name="Gabrielson P.W."/>
        </authorList>
    </citation>
    <scope>NUCLEOTIDE SEQUENCE</scope>
</reference>
<keyword evidence="5" id="KW-0934">Plastid</keyword>
<dbReference type="EMBL" id="KT266849">
    <property type="protein sequence ID" value="AMJ16846.1"/>
    <property type="molecule type" value="Genomic_DNA"/>
</dbReference>
<dbReference type="SUPFAM" id="SSF110324">
    <property type="entry name" value="Ribosomal L27 protein-like"/>
    <property type="match status" value="1"/>
</dbReference>
<feature type="region of interest" description="Disordered" evidence="4">
    <location>
        <begin position="1"/>
        <end position="23"/>
    </location>
</feature>
<evidence type="ECO:0000256" key="4">
    <source>
        <dbReference type="SAM" id="MobiDB-lite"/>
    </source>
</evidence>
<organism evidence="5">
    <name type="scientific">Membranoptera platyphylla</name>
    <dbReference type="NCBI Taxonomy" id="1204437"/>
    <lineage>
        <taxon>Eukaryota</taxon>
        <taxon>Rhodophyta</taxon>
        <taxon>Florideophyceae</taxon>
        <taxon>Rhodymeniophycidae</taxon>
        <taxon>Ceramiales</taxon>
        <taxon>Delesseriaceae</taxon>
        <taxon>Membranoptera</taxon>
    </lineage>
</organism>
<dbReference type="GO" id="GO:0005840">
    <property type="term" value="C:ribosome"/>
    <property type="evidence" value="ECO:0007669"/>
    <property type="project" value="UniProtKB-KW"/>
</dbReference>
<dbReference type="NCBIfam" id="TIGR00062">
    <property type="entry name" value="L27"/>
    <property type="match status" value="1"/>
</dbReference>
<dbReference type="GO" id="GO:1990904">
    <property type="term" value="C:ribonucleoprotein complex"/>
    <property type="evidence" value="ECO:0007669"/>
    <property type="project" value="UniProtKB-KW"/>
</dbReference>
<dbReference type="InterPro" id="IPR018261">
    <property type="entry name" value="Ribosomal_bL27_CS"/>
</dbReference>
<gene>
    <name evidence="5" type="primary">rpl27</name>
</gene>
<sequence>MAHKKGSGSTKNGRDSNSKRLGVKKYGGQIVKAGNIIIRQRGNKFKAGNNVAQGRDYTLFSLIYGVIKFEVVNKKNRKVSVYPFLSE</sequence>
<dbReference type="GeneID" id="30511618"/>
<evidence type="ECO:0000313" key="5">
    <source>
        <dbReference type="EMBL" id="AMJ16846.1"/>
    </source>
</evidence>
<dbReference type="Gene3D" id="2.40.50.100">
    <property type="match status" value="1"/>
</dbReference>
<dbReference type="PRINTS" id="PR00063">
    <property type="entry name" value="RIBOSOMALL27"/>
</dbReference>
<evidence type="ECO:0000256" key="2">
    <source>
        <dbReference type="ARBA" id="ARBA00022980"/>
    </source>
</evidence>
<dbReference type="PROSITE" id="PS00831">
    <property type="entry name" value="RIBOSOMAL_L27"/>
    <property type="match status" value="1"/>
</dbReference>
<keyword evidence="2 5" id="KW-0689">Ribosomal protein</keyword>
<proteinExistence type="inferred from homology"/>
<dbReference type="PANTHER" id="PTHR15893:SF0">
    <property type="entry name" value="LARGE RIBOSOMAL SUBUNIT PROTEIN BL27M"/>
    <property type="match status" value="1"/>
</dbReference>
<dbReference type="GO" id="GO:0006412">
    <property type="term" value="P:translation"/>
    <property type="evidence" value="ECO:0007669"/>
    <property type="project" value="InterPro"/>
</dbReference>
<dbReference type="PANTHER" id="PTHR15893">
    <property type="entry name" value="RIBOSOMAL PROTEIN L27"/>
    <property type="match status" value="1"/>
</dbReference>
<keyword evidence="3" id="KW-0687">Ribonucleoprotein</keyword>
<accession>A0A1I9KQE3</accession>
<dbReference type="InterPro" id="IPR001684">
    <property type="entry name" value="Ribosomal_bL27"/>
</dbReference>
<dbReference type="HAMAP" id="MF_00539">
    <property type="entry name" value="Ribosomal_bL27"/>
    <property type="match status" value="1"/>
</dbReference>
<dbReference type="Pfam" id="PF01016">
    <property type="entry name" value="Ribosomal_L27"/>
    <property type="match status" value="1"/>
</dbReference>
<dbReference type="RefSeq" id="YP_009326589.1">
    <property type="nucleotide sequence ID" value="NC_032041.1"/>
</dbReference>
<evidence type="ECO:0000256" key="1">
    <source>
        <dbReference type="ARBA" id="ARBA00010797"/>
    </source>
</evidence>
<dbReference type="GO" id="GO:0003735">
    <property type="term" value="F:structural constituent of ribosome"/>
    <property type="evidence" value="ECO:0007669"/>
    <property type="project" value="InterPro"/>
</dbReference>
<dbReference type="AlphaFoldDB" id="A0A1I9KQE3"/>
<evidence type="ECO:0000256" key="3">
    <source>
        <dbReference type="ARBA" id="ARBA00023274"/>
    </source>
</evidence>
<name>A0A1I9KQE3_9FLOR</name>
<comment type="similarity">
    <text evidence="1">Belongs to the bacterial ribosomal protein bL27 family.</text>
</comment>
<geneLocation type="plastid" evidence="5"/>